<dbReference type="Pfam" id="PF00990">
    <property type="entry name" value="GGDEF"/>
    <property type="match status" value="1"/>
</dbReference>
<dbReference type="PROSITE" id="PS50887">
    <property type="entry name" value="GGDEF"/>
    <property type="match status" value="1"/>
</dbReference>
<dbReference type="Pfam" id="PF01590">
    <property type="entry name" value="GAF"/>
    <property type="match status" value="1"/>
</dbReference>
<dbReference type="PANTHER" id="PTHR43102:SF2">
    <property type="entry name" value="GAF DOMAIN-CONTAINING PROTEIN"/>
    <property type="match status" value="1"/>
</dbReference>
<dbReference type="Gene3D" id="3.30.70.270">
    <property type="match status" value="1"/>
</dbReference>
<dbReference type="InterPro" id="IPR003018">
    <property type="entry name" value="GAF"/>
</dbReference>
<dbReference type="InterPro" id="IPR043128">
    <property type="entry name" value="Rev_trsase/Diguanyl_cyclase"/>
</dbReference>
<accession>A0A0D7KAG6</accession>
<dbReference type="NCBIfam" id="TIGR00254">
    <property type="entry name" value="GGDEF"/>
    <property type="match status" value="1"/>
</dbReference>
<dbReference type="RefSeq" id="WP_044397224.1">
    <property type="nucleotide sequence ID" value="NZ_JXYQ01000022.1"/>
</dbReference>
<evidence type="ECO:0000259" key="1">
    <source>
        <dbReference type="PROSITE" id="PS50887"/>
    </source>
</evidence>
<dbReference type="SUPFAM" id="SSF55073">
    <property type="entry name" value="Nucleotide cyclase"/>
    <property type="match status" value="1"/>
</dbReference>
<protein>
    <submittedName>
        <fullName evidence="2">Diguanylate cyclase</fullName>
    </submittedName>
</protein>
<dbReference type="SUPFAM" id="SSF55781">
    <property type="entry name" value="GAF domain-like"/>
    <property type="match status" value="1"/>
</dbReference>
<comment type="caution">
    <text evidence="2">The sequence shown here is derived from an EMBL/GenBank/DDBJ whole genome shotgun (WGS) entry which is preliminary data.</text>
</comment>
<dbReference type="OrthoDB" id="9803824at2"/>
<dbReference type="InterPro" id="IPR000160">
    <property type="entry name" value="GGDEF_dom"/>
</dbReference>
<dbReference type="EMBL" id="JXYQ01000022">
    <property type="protein sequence ID" value="KJA10994.1"/>
    <property type="molecule type" value="Genomic_DNA"/>
</dbReference>
<dbReference type="InterPro" id="IPR029016">
    <property type="entry name" value="GAF-like_dom_sf"/>
</dbReference>
<keyword evidence="3" id="KW-1185">Reference proteome</keyword>
<sequence length="319" mass="35585">MKTPDIPPDEDARLAELRSLNVLDTIAEERFDRLTRMARRLFGVDVALVSLVDENRQWFKSCAGMELSEKPRDISFCGHAILGDGAFVIPDALQDERFCDNPLVTGPPHVRFYAGCPLRGPGGRKLGTLCIIDSKPRAFSDEDVEMLVDLALMVEREFSAIEWATVDELTGLSNRRGFMMLAQHSLQLCTRQNIPAALVFIDLDHLKQVNDQLGHAEGDRVLVTFAQHLMKAFRGSDVVARLGGDEFLVLLTNHSEAAAEKAMARLQRALDATNEAQARGYDISFSYGLVEFDPKRHHTIGALISEGDSLMYKTKKARR</sequence>
<dbReference type="STRING" id="80878.RP29_08285"/>
<dbReference type="PANTHER" id="PTHR43102">
    <property type="entry name" value="SLR1143 PROTEIN"/>
    <property type="match status" value="1"/>
</dbReference>
<reference evidence="2 3" key="1">
    <citation type="submission" date="2014-12" db="EMBL/GenBank/DDBJ databases">
        <title>Isolation of bacteria from lake water.</title>
        <authorList>
            <person name="Sheng K.-Y."/>
            <person name="Chin P.-S."/>
            <person name="Chan K.-G."/>
            <person name="Tan G.S."/>
        </authorList>
    </citation>
    <scope>NUCLEOTIDE SEQUENCE [LARGE SCALE GENOMIC DNA]</scope>
    <source>
        <strain evidence="2 3">KY4</strain>
    </source>
</reference>
<dbReference type="PATRIC" id="fig|80878.5.peg.1178"/>
<dbReference type="Gene3D" id="3.30.450.40">
    <property type="match status" value="1"/>
</dbReference>
<evidence type="ECO:0000313" key="3">
    <source>
        <dbReference type="Proteomes" id="UP000032566"/>
    </source>
</evidence>
<dbReference type="SMART" id="SM00267">
    <property type="entry name" value="GGDEF"/>
    <property type="match status" value="1"/>
</dbReference>
<dbReference type="GO" id="GO:0003824">
    <property type="term" value="F:catalytic activity"/>
    <property type="evidence" value="ECO:0007669"/>
    <property type="project" value="UniProtKB-ARBA"/>
</dbReference>
<feature type="domain" description="GGDEF" evidence="1">
    <location>
        <begin position="194"/>
        <end position="319"/>
    </location>
</feature>
<name>A0A0D7KAG6_9BURK</name>
<dbReference type="CDD" id="cd01949">
    <property type="entry name" value="GGDEF"/>
    <property type="match status" value="1"/>
</dbReference>
<dbReference type="Proteomes" id="UP000032566">
    <property type="component" value="Unassembled WGS sequence"/>
</dbReference>
<gene>
    <name evidence="2" type="ORF">RP29_08285</name>
</gene>
<evidence type="ECO:0000313" key="2">
    <source>
        <dbReference type="EMBL" id="KJA10994.1"/>
    </source>
</evidence>
<dbReference type="FunFam" id="3.30.70.270:FF:000001">
    <property type="entry name" value="Diguanylate cyclase domain protein"/>
    <property type="match status" value="1"/>
</dbReference>
<dbReference type="SMART" id="SM00065">
    <property type="entry name" value="GAF"/>
    <property type="match status" value="1"/>
</dbReference>
<dbReference type="InterPro" id="IPR029787">
    <property type="entry name" value="Nucleotide_cyclase"/>
</dbReference>
<proteinExistence type="predicted"/>
<organism evidence="2 3">
    <name type="scientific">Acidovorax temperans</name>
    <dbReference type="NCBI Taxonomy" id="80878"/>
    <lineage>
        <taxon>Bacteria</taxon>
        <taxon>Pseudomonadati</taxon>
        <taxon>Pseudomonadota</taxon>
        <taxon>Betaproteobacteria</taxon>
        <taxon>Burkholderiales</taxon>
        <taxon>Comamonadaceae</taxon>
        <taxon>Acidovorax</taxon>
    </lineage>
</organism>
<dbReference type="AlphaFoldDB" id="A0A0D7KAG6"/>